<accession>A0A292Q496</accession>
<gene>
    <name evidence="3" type="ORF">GSTUAT00001340001</name>
</gene>
<keyword evidence="2" id="KW-0812">Transmembrane</keyword>
<dbReference type="Proteomes" id="UP001412239">
    <property type="component" value="Unassembled WGS sequence"/>
</dbReference>
<evidence type="ECO:0000313" key="3">
    <source>
        <dbReference type="EMBL" id="CUS14609.1"/>
    </source>
</evidence>
<protein>
    <submittedName>
        <fullName evidence="3">Uncharacterized protein</fullName>
    </submittedName>
</protein>
<keyword evidence="2" id="KW-0472">Membrane</keyword>
<feature type="transmembrane region" description="Helical" evidence="2">
    <location>
        <begin position="123"/>
        <end position="141"/>
    </location>
</feature>
<feature type="transmembrane region" description="Helical" evidence="2">
    <location>
        <begin position="293"/>
        <end position="313"/>
    </location>
</feature>
<keyword evidence="2" id="KW-1133">Transmembrane helix</keyword>
<reference evidence="3" key="1">
    <citation type="submission" date="2015-10" db="EMBL/GenBank/DDBJ databases">
        <authorList>
            <person name="Regsiter A."/>
            <person name="william w."/>
        </authorList>
    </citation>
    <scope>NUCLEOTIDE SEQUENCE</scope>
    <source>
        <strain evidence="3">Montdore</strain>
    </source>
</reference>
<name>A0A292Q496_9PEZI</name>
<organism evidence="3 4">
    <name type="scientific">Tuber aestivum</name>
    <name type="common">summer truffle</name>
    <dbReference type="NCBI Taxonomy" id="59557"/>
    <lineage>
        <taxon>Eukaryota</taxon>
        <taxon>Fungi</taxon>
        <taxon>Dikarya</taxon>
        <taxon>Ascomycota</taxon>
        <taxon>Pezizomycotina</taxon>
        <taxon>Pezizomycetes</taxon>
        <taxon>Pezizales</taxon>
        <taxon>Tuberaceae</taxon>
        <taxon>Tuber</taxon>
    </lineage>
</organism>
<feature type="region of interest" description="Disordered" evidence="1">
    <location>
        <begin position="363"/>
        <end position="388"/>
    </location>
</feature>
<feature type="transmembrane region" description="Helical" evidence="2">
    <location>
        <begin position="258"/>
        <end position="281"/>
    </location>
</feature>
<feature type="transmembrane region" description="Helical" evidence="2">
    <location>
        <begin position="82"/>
        <end position="102"/>
    </location>
</feature>
<evidence type="ECO:0000256" key="1">
    <source>
        <dbReference type="SAM" id="MobiDB-lite"/>
    </source>
</evidence>
<evidence type="ECO:0000313" key="4">
    <source>
        <dbReference type="Proteomes" id="UP001412239"/>
    </source>
</evidence>
<evidence type="ECO:0000256" key="2">
    <source>
        <dbReference type="SAM" id="Phobius"/>
    </source>
</evidence>
<proteinExistence type="predicted"/>
<feature type="transmembrane region" description="Helical" evidence="2">
    <location>
        <begin position="170"/>
        <end position="187"/>
    </location>
</feature>
<keyword evidence="4" id="KW-1185">Reference proteome</keyword>
<sequence>MSQRPAGTLAAGDCRPLLDQPELYGLGVRVGTYTQWLGTILTVCLVHDPQERESMRNVNYAFAFAEWVALVNQNRSIWPADAVIVTFLFMGTLTLLCMLEVFDRMRSHEARRNDPNRTGGAELGRIVLLGGFILWEIWWWFEGIYHTLRDCGTFIYYYGGPVQVLGNFKLIGRIWAPLLLVLFLPVFEKFRNFMKRSHRNFRHPREDPAAGKGEGAAAQPRILRWIEFWAQVFSAAEGEGEHYEPEIPNPETKQRRGLYSALLLGIGAFILIIFLEVMLAYGDVEQINSISGVGDTIPMVIGCGDMMMILWTLKEQRQTELERRRLEGPEYRYPKTFLYDAEFPLVEKCKSGVRNIWRRIAGRSDQAQDDQPQQEQSGANQEPHPHAQ</sequence>
<dbReference type="AlphaFoldDB" id="A0A292Q496"/>
<dbReference type="EMBL" id="LN890957">
    <property type="protein sequence ID" value="CUS14609.1"/>
    <property type="molecule type" value="Genomic_DNA"/>
</dbReference>